<sequence>MVFNITIDPTDQDDRSDDSSSVQASPSSSKPLPGPRRRSVSRTRETSPYPPRQSYSRYNDSTERFWPPVDTSTSGWDIRSSDKDVTVHLDLEAGLDVTGDLERLSELNRLGRFSEGIKLFHERLAPHLDFFPVVAEYADLLLEQGDFGALIKLADEESVPFQEKFDSDQVLLLKLLVSLAGMHTKGALLPALERAEEVVKYFGKSLNLMVLSGVQIQLMDAYLRIIVYVAQHSTYLESKRFQPLWKFEIPETKITERRRSLYSESYSDESENDVYVRRHAPRPRTTRSAVRNPSYRSEDEYLPRPRHKRHRSPQSPVFMDYDEWTHLPYPDEPKASQPEAKPPKTDRNYPQLGEWYRLLAEDGFFWDSHRLLCCVLPLLGDAQGRYKPDGSFEDFFSLDEIDTAPDVLSLSSYGSVEDEQKLIAEFANCSLLSEFFNGRNQTESIAKIQRKFAERTKSLAASIVSSHPHLINSRPYLDWILSESTKASPRPDATLLSHDVVTRWKASKQASTEQRVRGRNMDSKNTVDKAISIVKDSALKLGDYRLQTSLLQTLHRQHQDFDANIQTIRELTHLQQDTMADIPGYIQSVLEEYMLIEYFQPPNLQSLRKDLYNRLSEFDKTFPYGPSLNPETRKQLKITLFDNALVKWMELSAQDSLLRSMNRDIEAELIKTQFPDVERHIPSFFAINMGIEARCTGCHYCGTNKEGVPNSDVFYHSIPPSLLPLWSDDNPRLSVQPDASTVPAASTGPKRGSNRVPLGIQSRSQADQTKDEDVLNIEEMIKSRQGERRTRDVGKPVQRSDTRHIIKYDRRSRPYDRVSFNEDAKSEDGEEKQTETTTSNSDAPIILNDTTGRKFSFPYRKCRTWKGMEKLMQDAFEGDETLSPQIVNGNYEILDSDGSIILPFVWKSIIKPGSVVTLHPKAAGKEELPQPALSDGERNRNESKDIPDIESPDHGQKNGDIEIDKDLQSTDVSAISAQGLWDTFPAHSGGEKDETNENTKQNGDGALKSLQPVAEEASPSVSEGKAE</sequence>
<reference evidence="4" key="1">
    <citation type="journal article" date="2017" name="Genome Biol.">
        <title>Comparative genomics reveals high biological diversity and specific adaptations in the industrially and medically important fungal genus Aspergillus.</title>
        <authorList>
            <person name="de Vries R.P."/>
            <person name="Riley R."/>
            <person name="Wiebenga A."/>
            <person name="Aguilar-Osorio G."/>
            <person name="Amillis S."/>
            <person name="Uchima C.A."/>
            <person name="Anderluh G."/>
            <person name="Asadollahi M."/>
            <person name="Askin M."/>
            <person name="Barry K."/>
            <person name="Battaglia E."/>
            <person name="Bayram O."/>
            <person name="Benocci T."/>
            <person name="Braus-Stromeyer S.A."/>
            <person name="Caldana C."/>
            <person name="Canovas D."/>
            <person name="Cerqueira G.C."/>
            <person name="Chen F."/>
            <person name="Chen W."/>
            <person name="Choi C."/>
            <person name="Clum A."/>
            <person name="Dos Santos R.A."/>
            <person name="Damasio A.R."/>
            <person name="Diallinas G."/>
            <person name="Emri T."/>
            <person name="Fekete E."/>
            <person name="Flipphi M."/>
            <person name="Freyberg S."/>
            <person name="Gallo A."/>
            <person name="Gournas C."/>
            <person name="Habgood R."/>
            <person name="Hainaut M."/>
            <person name="Harispe M.L."/>
            <person name="Henrissat B."/>
            <person name="Hilden K.S."/>
            <person name="Hope R."/>
            <person name="Hossain A."/>
            <person name="Karabika E."/>
            <person name="Karaffa L."/>
            <person name="Karanyi Z."/>
            <person name="Krasevec N."/>
            <person name="Kuo A."/>
            <person name="Kusch H."/>
            <person name="LaButti K."/>
            <person name="Lagendijk E.L."/>
            <person name="Lapidus A."/>
            <person name="Levasseur A."/>
            <person name="Lindquist E."/>
            <person name="Lipzen A."/>
            <person name="Logrieco A.F."/>
            <person name="MacCabe A."/>
            <person name="Maekelae M.R."/>
            <person name="Malavazi I."/>
            <person name="Melin P."/>
            <person name="Meyer V."/>
            <person name="Mielnichuk N."/>
            <person name="Miskei M."/>
            <person name="Molnar A.P."/>
            <person name="Mule G."/>
            <person name="Ngan C.Y."/>
            <person name="Orejas M."/>
            <person name="Orosz E."/>
            <person name="Ouedraogo J.P."/>
            <person name="Overkamp K.M."/>
            <person name="Park H.-S."/>
            <person name="Perrone G."/>
            <person name="Piumi F."/>
            <person name="Punt P.J."/>
            <person name="Ram A.F."/>
            <person name="Ramon A."/>
            <person name="Rauscher S."/>
            <person name="Record E."/>
            <person name="Riano-Pachon D.M."/>
            <person name="Robert V."/>
            <person name="Roehrig J."/>
            <person name="Ruller R."/>
            <person name="Salamov A."/>
            <person name="Salih N.S."/>
            <person name="Samson R.A."/>
            <person name="Sandor E."/>
            <person name="Sanguinetti M."/>
            <person name="Schuetze T."/>
            <person name="Sepcic K."/>
            <person name="Shelest E."/>
            <person name="Sherlock G."/>
            <person name="Sophianopoulou V."/>
            <person name="Squina F.M."/>
            <person name="Sun H."/>
            <person name="Susca A."/>
            <person name="Todd R.B."/>
            <person name="Tsang A."/>
            <person name="Unkles S.E."/>
            <person name="van de Wiele N."/>
            <person name="van Rossen-Uffink D."/>
            <person name="Oliveira J.V."/>
            <person name="Vesth T.C."/>
            <person name="Visser J."/>
            <person name="Yu J.-H."/>
            <person name="Zhou M."/>
            <person name="Andersen M.R."/>
            <person name="Archer D.B."/>
            <person name="Baker S.E."/>
            <person name="Benoit I."/>
            <person name="Brakhage A.A."/>
            <person name="Braus G.H."/>
            <person name="Fischer R."/>
            <person name="Frisvad J.C."/>
            <person name="Goldman G.H."/>
            <person name="Houbraken J."/>
            <person name="Oakley B."/>
            <person name="Pocsi I."/>
            <person name="Scazzocchio C."/>
            <person name="Seiboth B."/>
            <person name="vanKuyk P.A."/>
            <person name="Wortman J."/>
            <person name="Dyer P.S."/>
            <person name="Grigoriev I.V."/>
        </authorList>
    </citation>
    <scope>NUCLEOTIDE SEQUENCE [LARGE SCALE GENOMIC DNA]</scope>
    <source>
        <strain evidence="4">DTO 134E9</strain>
    </source>
</reference>
<gene>
    <name evidence="3" type="ORF">ASPWEDRAFT_310386</name>
</gene>
<dbReference type="STRING" id="1073089.A0A1L9RTE9"/>
<dbReference type="RefSeq" id="XP_040691804.1">
    <property type="nucleotide sequence ID" value="XM_040833496.1"/>
</dbReference>
<feature type="region of interest" description="Disordered" evidence="1">
    <location>
        <begin position="1"/>
        <end position="74"/>
    </location>
</feature>
<evidence type="ECO:0000256" key="1">
    <source>
        <dbReference type="SAM" id="MobiDB-lite"/>
    </source>
</evidence>
<feature type="region of interest" description="Disordered" evidence="1">
    <location>
        <begin position="921"/>
        <end position="1027"/>
    </location>
</feature>
<dbReference type="Proteomes" id="UP000184383">
    <property type="component" value="Unassembled WGS sequence"/>
</dbReference>
<feature type="compositionally biased region" description="Low complexity" evidence="1">
    <location>
        <begin position="19"/>
        <end position="29"/>
    </location>
</feature>
<protein>
    <recommendedName>
        <fullName evidence="2">Ubiquitin-like domain-containing protein</fullName>
    </recommendedName>
</protein>
<feature type="compositionally biased region" description="Basic and acidic residues" evidence="1">
    <location>
        <begin position="768"/>
        <end position="834"/>
    </location>
</feature>
<dbReference type="AlphaFoldDB" id="A0A1L9RTE9"/>
<dbReference type="OrthoDB" id="4838614at2759"/>
<feature type="compositionally biased region" description="Polar residues" evidence="1">
    <location>
        <begin position="286"/>
        <end position="295"/>
    </location>
</feature>
<name>A0A1L9RTE9_ASPWE</name>
<dbReference type="Pfam" id="PF22893">
    <property type="entry name" value="ULD_2"/>
    <property type="match status" value="1"/>
</dbReference>
<dbReference type="EMBL" id="KV878210">
    <property type="protein sequence ID" value="OJJ38128.1"/>
    <property type="molecule type" value="Genomic_DNA"/>
</dbReference>
<evidence type="ECO:0000313" key="3">
    <source>
        <dbReference type="EMBL" id="OJJ38128.1"/>
    </source>
</evidence>
<organism evidence="3 4">
    <name type="scientific">Aspergillus wentii DTO 134E9</name>
    <dbReference type="NCBI Taxonomy" id="1073089"/>
    <lineage>
        <taxon>Eukaryota</taxon>
        <taxon>Fungi</taxon>
        <taxon>Dikarya</taxon>
        <taxon>Ascomycota</taxon>
        <taxon>Pezizomycotina</taxon>
        <taxon>Eurotiomycetes</taxon>
        <taxon>Eurotiomycetidae</taxon>
        <taxon>Eurotiales</taxon>
        <taxon>Aspergillaceae</taxon>
        <taxon>Aspergillus</taxon>
        <taxon>Aspergillus subgen. Cremei</taxon>
    </lineage>
</organism>
<evidence type="ECO:0000313" key="4">
    <source>
        <dbReference type="Proteomes" id="UP000184383"/>
    </source>
</evidence>
<proteinExistence type="predicted"/>
<keyword evidence="4" id="KW-1185">Reference proteome</keyword>
<dbReference type="VEuPathDB" id="FungiDB:ASPWEDRAFT_310386"/>
<feature type="domain" description="Ubiquitin-like" evidence="2">
    <location>
        <begin position="842"/>
        <end position="919"/>
    </location>
</feature>
<dbReference type="GeneID" id="63749344"/>
<accession>A0A1L9RTE9</accession>
<feature type="compositionally biased region" description="Basic and acidic residues" evidence="1">
    <location>
        <begin position="935"/>
        <end position="968"/>
    </location>
</feature>
<feature type="region of interest" description="Disordered" evidence="1">
    <location>
        <begin position="729"/>
        <end position="849"/>
    </location>
</feature>
<dbReference type="InterPro" id="IPR054464">
    <property type="entry name" value="ULD_fung"/>
</dbReference>
<feature type="region of interest" description="Disordered" evidence="1">
    <location>
        <begin position="272"/>
        <end position="316"/>
    </location>
</feature>
<evidence type="ECO:0000259" key="2">
    <source>
        <dbReference type="Pfam" id="PF22893"/>
    </source>
</evidence>